<dbReference type="Gene3D" id="2.20.110.10">
    <property type="entry name" value="Histone H3 K4-specific methyltransferase SET7/9 N-terminal domain"/>
    <property type="match status" value="1"/>
</dbReference>
<evidence type="ECO:0000313" key="3">
    <source>
        <dbReference type="Proteomes" id="UP000659698"/>
    </source>
</evidence>
<evidence type="ECO:0000256" key="1">
    <source>
        <dbReference type="SAM" id="SignalP"/>
    </source>
</evidence>
<proteinExistence type="predicted"/>
<sequence>MKIHLLSAFIFLFAFSSLAQTSKAKQPIILTTDTMFFDQDWEETELKEDIKYARIIKRTALGVPYGTVRDFYYPSWKKQWEGKLSREAPDVPTGLCTYWYSNGKVQSIATYKDGVAQEDMRMWHENGTQVVCKYKFVETLPLTRAKLLPYFDSGSSRTVQTISIPENSYGLVYKLDIRDEGQPPVTWATVATLASIPATLGTSQMLLAGASAMRQAQNSKAPVVSTKCHYFITTSKENAEYFLQTKGSILEKESIVWYASNTPQDTRHLAIPKGINTLYFCINNDNYQTSAEATLSVSVLQKQCK</sequence>
<name>A0ABR6VW29_9BACT</name>
<feature type="chain" id="PRO_5046540991" description="MORN repeat variant" evidence="1">
    <location>
        <begin position="20"/>
        <end position="305"/>
    </location>
</feature>
<keyword evidence="3" id="KW-1185">Reference proteome</keyword>
<dbReference type="Proteomes" id="UP000659698">
    <property type="component" value="Unassembled WGS sequence"/>
</dbReference>
<evidence type="ECO:0008006" key="4">
    <source>
        <dbReference type="Google" id="ProtNLM"/>
    </source>
</evidence>
<protein>
    <recommendedName>
        <fullName evidence="4">MORN repeat variant</fullName>
    </recommendedName>
</protein>
<feature type="signal peptide" evidence="1">
    <location>
        <begin position="1"/>
        <end position="19"/>
    </location>
</feature>
<dbReference type="RefSeq" id="WP_186640214.1">
    <property type="nucleotide sequence ID" value="NZ_JACOAF010000041.1"/>
</dbReference>
<dbReference type="SUPFAM" id="SSF82185">
    <property type="entry name" value="Histone H3 K4-specific methyltransferase SET7/9 N-terminal domain"/>
    <property type="match status" value="1"/>
</dbReference>
<reference evidence="2 3" key="1">
    <citation type="journal article" date="2019" name="Int. J. Syst. Evol. Microbiol.">
        <title>Rufibacter sediminis sp. nov., isolated from freshwater lake sediment.</title>
        <authorList>
            <person name="Qu J.H."/>
            <person name="Zhang L.J."/>
            <person name="Fu Y.H."/>
            <person name="Li H.F."/>
        </authorList>
    </citation>
    <scope>NUCLEOTIDE SEQUENCE [LARGE SCALE GENOMIC DNA]</scope>
    <source>
        <strain evidence="2 3">H-1</strain>
    </source>
</reference>
<accession>A0ABR6VW29</accession>
<keyword evidence="1" id="KW-0732">Signal</keyword>
<comment type="caution">
    <text evidence="2">The sequence shown here is derived from an EMBL/GenBank/DDBJ whole genome shotgun (WGS) entry which is preliminary data.</text>
</comment>
<dbReference type="EMBL" id="JACOAF010000041">
    <property type="protein sequence ID" value="MBC3541390.1"/>
    <property type="molecule type" value="Genomic_DNA"/>
</dbReference>
<evidence type="ECO:0000313" key="2">
    <source>
        <dbReference type="EMBL" id="MBC3541390.1"/>
    </source>
</evidence>
<organism evidence="2 3">
    <name type="scientific">Rufibacter sediminis</name>
    <dbReference type="NCBI Taxonomy" id="2762756"/>
    <lineage>
        <taxon>Bacteria</taxon>
        <taxon>Pseudomonadati</taxon>
        <taxon>Bacteroidota</taxon>
        <taxon>Cytophagia</taxon>
        <taxon>Cytophagales</taxon>
        <taxon>Hymenobacteraceae</taxon>
        <taxon>Rufibacter</taxon>
    </lineage>
</organism>
<gene>
    <name evidence="2" type="ORF">H7U12_16975</name>
</gene>